<dbReference type="Pfam" id="PF05699">
    <property type="entry name" value="Dimer_Tnp_hAT"/>
    <property type="match status" value="1"/>
</dbReference>
<reference evidence="2" key="1">
    <citation type="submission" date="2020-04" db="EMBL/GenBank/DDBJ databases">
        <title>Hybrid Assembly of Korean Phytophthora infestans isolates.</title>
        <authorList>
            <person name="Prokchorchik M."/>
            <person name="Lee Y."/>
            <person name="Seo J."/>
            <person name="Cho J.-H."/>
            <person name="Park Y.-E."/>
            <person name="Jang D.-C."/>
            <person name="Im J.-S."/>
            <person name="Choi J.-G."/>
            <person name="Park H.-J."/>
            <person name="Lee G.-B."/>
            <person name="Lee Y.-G."/>
            <person name="Hong S.-Y."/>
            <person name="Cho K."/>
            <person name="Sohn K.H."/>
        </authorList>
    </citation>
    <scope>NUCLEOTIDE SEQUENCE</scope>
    <source>
        <strain evidence="2">KR_1_A1</strain>
        <strain evidence="3">KR_2_A2</strain>
    </source>
</reference>
<dbReference type="Proteomes" id="UP000704712">
    <property type="component" value="Unassembled WGS sequence"/>
</dbReference>
<gene>
    <name evidence="2" type="ORF">GN244_ATG06448</name>
    <name evidence="3" type="ORF">GN958_ATG01073</name>
</gene>
<dbReference type="InterPro" id="IPR008906">
    <property type="entry name" value="HATC_C_dom"/>
</dbReference>
<comment type="caution">
    <text evidence="2">The sequence shown here is derived from an EMBL/GenBank/DDBJ whole genome shotgun (WGS) entry which is preliminary data.</text>
</comment>
<keyword evidence="4" id="KW-1185">Reference proteome</keyword>
<name>A0A833T049_PHYIN</name>
<evidence type="ECO:0000259" key="1">
    <source>
        <dbReference type="Pfam" id="PF05699"/>
    </source>
</evidence>
<dbReference type="Proteomes" id="UP000602510">
    <property type="component" value="Unassembled WGS sequence"/>
</dbReference>
<dbReference type="EMBL" id="JAACNO010000142">
    <property type="protein sequence ID" value="KAF4149677.1"/>
    <property type="molecule type" value="Genomic_DNA"/>
</dbReference>
<evidence type="ECO:0000313" key="3">
    <source>
        <dbReference type="EMBL" id="KAF4149677.1"/>
    </source>
</evidence>
<evidence type="ECO:0000313" key="2">
    <source>
        <dbReference type="EMBL" id="KAF4041273.1"/>
    </source>
</evidence>
<accession>A0A833T049</accession>
<proteinExistence type="predicted"/>
<dbReference type="GO" id="GO:0046983">
    <property type="term" value="F:protein dimerization activity"/>
    <property type="evidence" value="ECO:0007669"/>
    <property type="project" value="InterPro"/>
</dbReference>
<organism evidence="2 4">
    <name type="scientific">Phytophthora infestans</name>
    <name type="common">Potato late blight agent</name>
    <name type="synonym">Botrytis infestans</name>
    <dbReference type="NCBI Taxonomy" id="4787"/>
    <lineage>
        <taxon>Eukaryota</taxon>
        <taxon>Sar</taxon>
        <taxon>Stramenopiles</taxon>
        <taxon>Oomycota</taxon>
        <taxon>Peronosporomycetes</taxon>
        <taxon>Peronosporales</taxon>
        <taxon>Peronosporaceae</taxon>
        <taxon>Phytophthora</taxon>
    </lineage>
</organism>
<feature type="domain" description="HAT C-terminal dimerisation" evidence="1">
    <location>
        <begin position="34"/>
        <end position="98"/>
    </location>
</feature>
<dbReference type="EMBL" id="WSZM01000127">
    <property type="protein sequence ID" value="KAF4041273.1"/>
    <property type="molecule type" value="Genomic_DNA"/>
</dbReference>
<dbReference type="InterPro" id="IPR012337">
    <property type="entry name" value="RNaseH-like_sf"/>
</dbReference>
<dbReference type="SUPFAM" id="SSF53098">
    <property type="entry name" value="Ribonuclease H-like"/>
    <property type="match status" value="1"/>
</dbReference>
<evidence type="ECO:0000313" key="4">
    <source>
        <dbReference type="Proteomes" id="UP000602510"/>
    </source>
</evidence>
<sequence length="136" mass="15344">MFIELPQKYVEMEMPNSECAVSTRTPATAEKAKPITIPEYWISLKGFLLLQKVVMRVFTTSCSSAAAERNVSTYKFVRSSVRDSLKEGSGEKLVFTFFNANNLDAEGMALFDGFEDLAKSSSDEETRSEDISFEYY</sequence>
<dbReference type="AlphaFoldDB" id="A0A833T049"/>
<protein>
    <submittedName>
        <fullName evidence="2">HAT family C-terminal dimerization region</fullName>
    </submittedName>
</protein>